<keyword evidence="2" id="KW-1185">Reference proteome</keyword>
<proteinExistence type="predicted"/>
<evidence type="ECO:0000313" key="2">
    <source>
        <dbReference type="Proteomes" id="UP000554482"/>
    </source>
</evidence>
<accession>A0A7J6UXM6</accession>
<dbReference type="EMBL" id="JABWDY010042047">
    <property type="protein sequence ID" value="KAF5176940.1"/>
    <property type="molecule type" value="Genomic_DNA"/>
</dbReference>
<organism evidence="1 2">
    <name type="scientific">Thalictrum thalictroides</name>
    <name type="common">Rue-anemone</name>
    <name type="synonym">Anemone thalictroides</name>
    <dbReference type="NCBI Taxonomy" id="46969"/>
    <lineage>
        <taxon>Eukaryota</taxon>
        <taxon>Viridiplantae</taxon>
        <taxon>Streptophyta</taxon>
        <taxon>Embryophyta</taxon>
        <taxon>Tracheophyta</taxon>
        <taxon>Spermatophyta</taxon>
        <taxon>Magnoliopsida</taxon>
        <taxon>Ranunculales</taxon>
        <taxon>Ranunculaceae</taxon>
        <taxon>Thalictroideae</taxon>
        <taxon>Thalictrum</taxon>
    </lineage>
</organism>
<reference evidence="1 2" key="1">
    <citation type="submission" date="2020-06" db="EMBL/GenBank/DDBJ databases">
        <title>Transcriptomic and genomic resources for Thalictrum thalictroides and T. hernandezii: Facilitating candidate gene discovery in an emerging model plant lineage.</title>
        <authorList>
            <person name="Arias T."/>
            <person name="Riano-Pachon D.M."/>
            <person name="Di Stilio V.S."/>
        </authorList>
    </citation>
    <scope>NUCLEOTIDE SEQUENCE [LARGE SCALE GENOMIC DNA]</scope>
    <source>
        <strain evidence="2">cv. WT478/WT964</strain>
        <tissue evidence="1">Leaves</tissue>
    </source>
</reference>
<sequence>MHMLVAGYIQVKSQSKERKRRIRTQKLFCRSPRFEELTWWRFGSCFTIKTTKMEHGHPLNQRQCMDSVVSHSIDKLKKKIKRKEQDHFEM</sequence>
<dbReference type="Proteomes" id="UP000554482">
    <property type="component" value="Unassembled WGS sequence"/>
</dbReference>
<dbReference type="AlphaFoldDB" id="A0A7J6UXM6"/>
<name>A0A7J6UXM6_THATH</name>
<gene>
    <name evidence="1" type="ORF">FRX31_033472</name>
</gene>
<evidence type="ECO:0000313" key="1">
    <source>
        <dbReference type="EMBL" id="KAF5176940.1"/>
    </source>
</evidence>
<comment type="caution">
    <text evidence="1">The sequence shown here is derived from an EMBL/GenBank/DDBJ whole genome shotgun (WGS) entry which is preliminary data.</text>
</comment>
<protein>
    <submittedName>
        <fullName evidence="1">Uncharacterized protein</fullName>
    </submittedName>
</protein>